<evidence type="ECO:0000313" key="2">
    <source>
        <dbReference type="EMBL" id="KRY54786.1"/>
    </source>
</evidence>
<evidence type="ECO:0000256" key="1">
    <source>
        <dbReference type="SAM" id="MobiDB-lite"/>
    </source>
</evidence>
<feature type="region of interest" description="Disordered" evidence="1">
    <location>
        <begin position="1"/>
        <end position="24"/>
    </location>
</feature>
<comment type="caution">
    <text evidence="2">The sequence shown here is derived from an EMBL/GenBank/DDBJ whole genome shotgun (WGS) entry which is preliminary data.</text>
</comment>
<dbReference type="AlphaFoldDB" id="A0A0V1CZY3"/>
<protein>
    <submittedName>
        <fullName evidence="2">Uncharacterized protein</fullName>
    </submittedName>
</protein>
<keyword evidence="3" id="KW-1185">Reference proteome</keyword>
<gene>
    <name evidence="2" type="ORF">T03_14964</name>
</gene>
<name>A0A0V1CZY3_TRIBR</name>
<evidence type="ECO:0000313" key="3">
    <source>
        <dbReference type="Proteomes" id="UP000054653"/>
    </source>
</evidence>
<accession>A0A0V1CZY3</accession>
<dbReference type="Proteomes" id="UP000054653">
    <property type="component" value="Unassembled WGS sequence"/>
</dbReference>
<proteinExistence type="predicted"/>
<dbReference type="EMBL" id="JYDI01000064">
    <property type="protein sequence ID" value="KRY54786.1"/>
    <property type="molecule type" value="Genomic_DNA"/>
</dbReference>
<dbReference type="OrthoDB" id="10340625at2759"/>
<reference evidence="2 3" key="1">
    <citation type="submission" date="2015-01" db="EMBL/GenBank/DDBJ databases">
        <title>Evolution of Trichinella species and genotypes.</title>
        <authorList>
            <person name="Korhonen P.K."/>
            <person name="Edoardo P."/>
            <person name="Giuseppe L.R."/>
            <person name="Gasser R.B."/>
        </authorList>
    </citation>
    <scope>NUCLEOTIDE SEQUENCE [LARGE SCALE GENOMIC DNA]</scope>
    <source>
        <strain evidence="2">ISS120</strain>
    </source>
</reference>
<organism evidence="2 3">
    <name type="scientific">Trichinella britovi</name>
    <name type="common">Parasitic roundworm</name>
    <dbReference type="NCBI Taxonomy" id="45882"/>
    <lineage>
        <taxon>Eukaryota</taxon>
        <taxon>Metazoa</taxon>
        <taxon>Ecdysozoa</taxon>
        <taxon>Nematoda</taxon>
        <taxon>Enoplea</taxon>
        <taxon>Dorylaimia</taxon>
        <taxon>Trichinellida</taxon>
        <taxon>Trichinellidae</taxon>
        <taxon>Trichinella</taxon>
    </lineage>
</organism>
<sequence>MSSHEARTDANQCSPGVSMAFSRRPSRCTSQHFVLDSNGLRHQKILVAADGTLKLRFLRFCFSLSRKCVTVKTRAAS</sequence>